<gene>
    <name evidence="3" type="ORF">LZ012_00605</name>
</gene>
<feature type="chain" id="PRO_5045130069" description="Amine oxidase" evidence="2">
    <location>
        <begin position="20"/>
        <end position="97"/>
    </location>
</feature>
<proteinExistence type="predicted"/>
<feature type="signal peptide" evidence="2">
    <location>
        <begin position="1"/>
        <end position="19"/>
    </location>
</feature>
<evidence type="ECO:0000256" key="2">
    <source>
        <dbReference type="SAM" id="SignalP"/>
    </source>
</evidence>
<feature type="region of interest" description="Disordered" evidence="1">
    <location>
        <begin position="28"/>
        <end position="97"/>
    </location>
</feature>
<dbReference type="Proteomes" id="UP001165384">
    <property type="component" value="Unassembled WGS sequence"/>
</dbReference>
<comment type="caution">
    <text evidence="3">The sequence shown here is derived from an EMBL/GenBank/DDBJ whole genome shotgun (WGS) entry which is preliminary data.</text>
</comment>
<evidence type="ECO:0000256" key="1">
    <source>
        <dbReference type="SAM" id="MobiDB-lite"/>
    </source>
</evidence>
<sequence>MLKQLVAIAIAAAFGIAHAADVKPAAAEAKATAPTATVVKSEAPKAAEAVKAPDTKLAAATTETKNDAQPVAKHHVKKAKKVSKKAAKPAATEPAMK</sequence>
<feature type="compositionally biased region" description="Low complexity" evidence="1">
    <location>
        <begin position="28"/>
        <end position="52"/>
    </location>
</feature>
<protein>
    <recommendedName>
        <fullName evidence="5">Amine oxidase</fullName>
    </recommendedName>
</protein>
<evidence type="ECO:0008006" key="5">
    <source>
        <dbReference type="Google" id="ProtNLM"/>
    </source>
</evidence>
<dbReference type="RefSeq" id="WP_275706466.1">
    <property type="nucleotide sequence ID" value="NZ_JAKLTN010000001.1"/>
</dbReference>
<feature type="compositionally biased region" description="Low complexity" evidence="1">
    <location>
        <begin position="88"/>
        <end position="97"/>
    </location>
</feature>
<keyword evidence="2" id="KW-0732">Signal</keyword>
<organism evidence="3 4">
    <name type="scientific">Dechloromonas hankyongensis</name>
    <dbReference type="NCBI Taxonomy" id="2908002"/>
    <lineage>
        <taxon>Bacteria</taxon>
        <taxon>Pseudomonadati</taxon>
        <taxon>Pseudomonadota</taxon>
        <taxon>Betaproteobacteria</taxon>
        <taxon>Rhodocyclales</taxon>
        <taxon>Azonexaceae</taxon>
        <taxon>Dechloromonas</taxon>
    </lineage>
</organism>
<reference evidence="3" key="1">
    <citation type="submission" date="2022-01" db="EMBL/GenBank/DDBJ databases">
        <authorList>
            <person name="Jo J.-H."/>
            <person name="Im W.-T."/>
        </authorList>
    </citation>
    <scope>NUCLEOTIDE SEQUENCE</scope>
    <source>
        <strain evidence="3">XY25</strain>
    </source>
</reference>
<evidence type="ECO:0000313" key="4">
    <source>
        <dbReference type="Proteomes" id="UP001165384"/>
    </source>
</evidence>
<name>A0ABS9JX45_9RHOO</name>
<dbReference type="EMBL" id="JAKLTN010000001">
    <property type="protein sequence ID" value="MCG2575488.1"/>
    <property type="molecule type" value="Genomic_DNA"/>
</dbReference>
<evidence type="ECO:0000313" key="3">
    <source>
        <dbReference type="EMBL" id="MCG2575488.1"/>
    </source>
</evidence>
<feature type="compositionally biased region" description="Basic residues" evidence="1">
    <location>
        <begin position="72"/>
        <end position="87"/>
    </location>
</feature>
<accession>A0ABS9JX45</accession>
<keyword evidence="4" id="KW-1185">Reference proteome</keyword>